<dbReference type="PANTHER" id="PTHR30616">
    <property type="entry name" value="UNCHARACTERIZED PROTEIN YFIH"/>
    <property type="match status" value="1"/>
</dbReference>
<comment type="similarity">
    <text evidence="2 9">Belongs to the purine nucleoside phosphorylase YfiH/LACC1 family.</text>
</comment>
<gene>
    <name evidence="10" type="ORF">DFR42_10827</name>
</gene>
<keyword evidence="11" id="KW-1185">Reference proteome</keyword>
<evidence type="ECO:0000256" key="1">
    <source>
        <dbReference type="ARBA" id="ARBA00000553"/>
    </source>
</evidence>
<dbReference type="AlphaFoldDB" id="A0A318IYB5"/>
<dbReference type="SUPFAM" id="SSF64438">
    <property type="entry name" value="CNF1/YfiH-like putative cysteine hydrolases"/>
    <property type="match status" value="1"/>
</dbReference>
<dbReference type="Proteomes" id="UP000247792">
    <property type="component" value="Unassembled WGS sequence"/>
</dbReference>
<dbReference type="EMBL" id="QJKB01000008">
    <property type="protein sequence ID" value="PXX40194.1"/>
    <property type="molecule type" value="Genomic_DNA"/>
</dbReference>
<dbReference type="InterPro" id="IPR003730">
    <property type="entry name" value="Cu_polyphenol_OxRdtase"/>
</dbReference>
<name>A0A318IYB5_9BURK</name>
<evidence type="ECO:0000313" key="10">
    <source>
        <dbReference type="EMBL" id="PXX40194.1"/>
    </source>
</evidence>
<dbReference type="Gene3D" id="3.60.140.10">
    <property type="entry name" value="CNF1/YfiH-like putative cysteine hydrolases"/>
    <property type="match status" value="1"/>
</dbReference>
<dbReference type="OrthoDB" id="4279at2"/>
<keyword evidence="3" id="KW-0808">Transferase</keyword>
<organism evidence="10 11">
    <name type="scientific">Undibacterium pigrum</name>
    <dbReference type="NCBI Taxonomy" id="401470"/>
    <lineage>
        <taxon>Bacteria</taxon>
        <taxon>Pseudomonadati</taxon>
        <taxon>Pseudomonadota</taxon>
        <taxon>Betaproteobacteria</taxon>
        <taxon>Burkholderiales</taxon>
        <taxon>Oxalobacteraceae</taxon>
        <taxon>Undibacterium</taxon>
    </lineage>
</organism>
<comment type="catalytic activity">
    <reaction evidence="6">
        <text>adenosine + H2O + H(+) = inosine + NH4(+)</text>
        <dbReference type="Rhea" id="RHEA:24408"/>
        <dbReference type="ChEBI" id="CHEBI:15377"/>
        <dbReference type="ChEBI" id="CHEBI:15378"/>
        <dbReference type="ChEBI" id="CHEBI:16335"/>
        <dbReference type="ChEBI" id="CHEBI:17596"/>
        <dbReference type="ChEBI" id="CHEBI:28938"/>
        <dbReference type="EC" id="3.5.4.4"/>
    </reaction>
    <physiologicalReaction direction="left-to-right" evidence="6">
        <dbReference type="Rhea" id="RHEA:24409"/>
    </physiologicalReaction>
</comment>
<comment type="catalytic activity">
    <reaction evidence="1">
        <text>inosine + phosphate = alpha-D-ribose 1-phosphate + hypoxanthine</text>
        <dbReference type="Rhea" id="RHEA:27646"/>
        <dbReference type="ChEBI" id="CHEBI:17368"/>
        <dbReference type="ChEBI" id="CHEBI:17596"/>
        <dbReference type="ChEBI" id="CHEBI:43474"/>
        <dbReference type="ChEBI" id="CHEBI:57720"/>
        <dbReference type="EC" id="2.4.2.1"/>
    </reaction>
    <physiologicalReaction direction="left-to-right" evidence="1">
        <dbReference type="Rhea" id="RHEA:27647"/>
    </physiologicalReaction>
</comment>
<sequence length="251" mass="27575">MPDKKVAKILLSTKLPEPALHRSHPSHQSQHHSSVLSSVPGIRYGFGNARDFVPASLSGYWDTVPNKLQVHGMRVVEVTQKHQQCGDADAFFTRLPGIPVTVITADCVPVLLARRDGKMIAVAHAGWRGIVGGVVQALWQELAAQGEQPQDWVAAIGAHIGPCCFEVSEELAADFVRQFPELDASAINPRYRHVDLNVLARRALQQIGISEIDHAVPCTMCSKTAEGKHVYRSYRRGDRNSFQHSGLVILP</sequence>
<keyword evidence="5" id="KW-0862">Zinc</keyword>
<dbReference type="NCBIfam" id="TIGR00726">
    <property type="entry name" value="peptidoglycan editing factor PgeF"/>
    <property type="match status" value="1"/>
</dbReference>
<protein>
    <recommendedName>
        <fullName evidence="9">Purine nucleoside phosphorylase</fullName>
    </recommendedName>
</protein>
<evidence type="ECO:0000256" key="7">
    <source>
        <dbReference type="ARBA" id="ARBA00048968"/>
    </source>
</evidence>
<evidence type="ECO:0000256" key="6">
    <source>
        <dbReference type="ARBA" id="ARBA00047989"/>
    </source>
</evidence>
<dbReference type="InterPro" id="IPR011324">
    <property type="entry name" value="Cytotoxic_necrot_fac-like_cat"/>
</dbReference>
<dbReference type="GO" id="GO:0005507">
    <property type="term" value="F:copper ion binding"/>
    <property type="evidence" value="ECO:0007669"/>
    <property type="project" value="TreeGrafter"/>
</dbReference>
<comment type="catalytic activity">
    <reaction evidence="7">
        <text>adenosine + phosphate = alpha-D-ribose 1-phosphate + adenine</text>
        <dbReference type="Rhea" id="RHEA:27642"/>
        <dbReference type="ChEBI" id="CHEBI:16335"/>
        <dbReference type="ChEBI" id="CHEBI:16708"/>
        <dbReference type="ChEBI" id="CHEBI:43474"/>
        <dbReference type="ChEBI" id="CHEBI:57720"/>
        <dbReference type="EC" id="2.4.2.1"/>
    </reaction>
    <physiologicalReaction direction="left-to-right" evidence="7">
        <dbReference type="Rhea" id="RHEA:27643"/>
    </physiologicalReaction>
</comment>
<evidence type="ECO:0000256" key="4">
    <source>
        <dbReference type="ARBA" id="ARBA00022723"/>
    </source>
</evidence>
<dbReference type="CDD" id="cd16833">
    <property type="entry name" value="YfiH"/>
    <property type="match status" value="1"/>
</dbReference>
<proteinExistence type="inferred from homology"/>
<evidence type="ECO:0000313" key="11">
    <source>
        <dbReference type="Proteomes" id="UP000247792"/>
    </source>
</evidence>
<comment type="catalytic activity">
    <reaction evidence="8">
        <text>S-methyl-5'-thioadenosine + phosphate = 5-(methylsulfanyl)-alpha-D-ribose 1-phosphate + adenine</text>
        <dbReference type="Rhea" id="RHEA:11852"/>
        <dbReference type="ChEBI" id="CHEBI:16708"/>
        <dbReference type="ChEBI" id="CHEBI:17509"/>
        <dbReference type="ChEBI" id="CHEBI:43474"/>
        <dbReference type="ChEBI" id="CHEBI:58533"/>
        <dbReference type="EC" id="2.4.2.28"/>
    </reaction>
    <physiologicalReaction direction="left-to-right" evidence="8">
        <dbReference type="Rhea" id="RHEA:11853"/>
    </physiologicalReaction>
</comment>
<evidence type="ECO:0000256" key="8">
    <source>
        <dbReference type="ARBA" id="ARBA00049893"/>
    </source>
</evidence>
<evidence type="ECO:0000256" key="9">
    <source>
        <dbReference type="RuleBase" id="RU361274"/>
    </source>
</evidence>
<evidence type="ECO:0000256" key="3">
    <source>
        <dbReference type="ARBA" id="ARBA00022679"/>
    </source>
</evidence>
<dbReference type="PANTHER" id="PTHR30616:SF3">
    <property type="entry name" value="PURINE NUCLEOSIDE PHOSPHORYLASE"/>
    <property type="match status" value="1"/>
</dbReference>
<comment type="caution">
    <text evidence="10">The sequence shown here is derived from an EMBL/GenBank/DDBJ whole genome shotgun (WGS) entry which is preliminary data.</text>
</comment>
<evidence type="ECO:0000256" key="5">
    <source>
        <dbReference type="ARBA" id="ARBA00022833"/>
    </source>
</evidence>
<accession>A0A318IYB5</accession>
<evidence type="ECO:0000256" key="2">
    <source>
        <dbReference type="ARBA" id="ARBA00007353"/>
    </source>
</evidence>
<dbReference type="Pfam" id="PF02578">
    <property type="entry name" value="Cu-oxidase_4"/>
    <property type="match status" value="1"/>
</dbReference>
<dbReference type="InterPro" id="IPR038371">
    <property type="entry name" value="Cu_polyphenol_OxRdtase_sf"/>
</dbReference>
<keyword evidence="4" id="KW-0479">Metal-binding</keyword>
<dbReference type="GO" id="GO:0017061">
    <property type="term" value="F:S-methyl-5-thioadenosine phosphorylase activity"/>
    <property type="evidence" value="ECO:0007669"/>
    <property type="project" value="UniProtKB-EC"/>
</dbReference>
<reference evidence="10 11" key="1">
    <citation type="submission" date="2018-05" db="EMBL/GenBank/DDBJ databases">
        <title>Genomic Encyclopedia of Type Strains, Phase IV (KMG-IV): sequencing the most valuable type-strain genomes for metagenomic binning, comparative biology and taxonomic classification.</title>
        <authorList>
            <person name="Goeker M."/>
        </authorList>
    </citation>
    <scope>NUCLEOTIDE SEQUENCE [LARGE SCALE GENOMIC DNA]</scope>
    <source>
        <strain evidence="10 11">DSM 19792</strain>
    </source>
</reference>